<dbReference type="Proteomes" id="UP001164743">
    <property type="component" value="Chromosome 13A"/>
</dbReference>
<organism evidence="2 3">
    <name type="scientific">Puccinia triticina</name>
    <dbReference type="NCBI Taxonomy" id="208348"/>
    <lineage>
        <taxon>Eukaryota</taxon>
        <taxon>Fungi</taxon>
        <taxon>Dikarya</taxon>
        <taxon>Basidiomycota</taxon>
        <taxon>Pucciniomycotina</taxon>
        <taxon>Pucciniomycetes</taxon>
        <taxon>Pucciniales</taxon>
        <taxon>Pucciniaceae</taxon>
        <taxon>Puccinia</taxon>
    </lineage>
</organism>
<dbReference type="EMBL" id="CP110433">
    <property type="protein sequence ID" value="WAQ90999.1"/>
    <property type="molecule type" value="Genomic_DNA"/>
</dbReference>
<proteinExistence type="predicted"/>
<dbReference type="RefSeq" id="XP_053026554.1">
    <property type="nucleotide sequence ID" value="XM_053162592.1"/>
</dbReference>
<feature type="region of interest" description="Disordered" evidence="1">
    <location>
        <begin position="78"/>
        <end position="106"/>
    </location>
</feature>
<dbReference type="GeneID" id="77803487"/>
<protein>
    <submittedName>
        <fullName evidence="2">Uncharacterized protein</fullName>
    </submittedName>
</protein>
<evidence type="ECO:0000313" key="2">
    <source>
        <dbReference type="EMBL" id="WAQ90999.1"/>
    </source>
</evidence>
<reference evidence="2" key="1">
    <citation type="submission" date="2022-10" db="EMBL/GenBank/DDBJ databases">
        <title>Puccinia triticina Genome sequencing and assembly.</title>
        <authorList>
            <person name="Li C."/>
        </authorList>
    </citation>
    <scope>NUCLEOTIDE SEQUENCE</scope>
    <source>
        <strain evidence="2">Pt15</strain>
    </source>
</reference>
<name>A0ABY7D2C7_9BASI</name>
<accession>A0ABY7D2C7</accession>
<feature type="compositionally biased region" description="Basic and acidic residues" evidence="1">
    <location>
        <begin position="87"/>
        <end position="106"/>
    </location>
</feature>
<evidence type="ECO:0000256" key="1">
    <source>
        <dbReference type="SAM" id="MobiDB-lite"/>
    </source>
</evidence>
<sequence length="165" mass="18079">MAHRLSGALGPYKPNLRHRSLHNSSPCTGFAGWTQHAALQRQTQPAHRRLINHRLLLKRASTSINPFILARDPLATGLSFRQPARNPPEKRAGPAQGHDQEPRGRTLECKARKLLNGWRWLHPSSGSLGSPGRSHRTLVRETGSHTGLHAMAPGSGCLSASHSQL</sequence>
<keyword evidence="3" id="KW-1185">Reference proteome</keyword>
<gene>
    <name evidence="2" type="ORF">PtA15_13A399</name>
</gene>
<evidence type="ECO:0000313" key="3">
    <source>
        <dbReference type="Proteomes" id="UP001164743"/>
    </source>
</evidence>
<feature type="region of interest" description="Disordered" evidence="1">
    <location>
        <begin position="146"/>
        <end position="165"/>
    </location>
</feature>